<dbReference type="Proteomes" id="UP000742098">
    <property type="component" value="Unassembled WGS sequence"/>
</dbReference>
<sequence>MKGKILSALKTKYKNLGFGDKAFEGVAEYLSGNVTEESQIETAIAGVEILLKSFQGDIDKVRTEKSELQKKYDELEKSQGGTPKKEEEPDQMPAWFKTYKEEQDKIIERLQDENVKFRQEKDLANRQSFISGELKRLGIDENDLKFLNIPDSLDNDGITNHLTAYKQYQIDKGLPEGQQYPQALDNEAMQQEAANIVDAYSGNN</sequence>
<proteinExistence type="predicted"/>
<dbReference type="EMBL" id="DYVS01000149">
    <property type="protein sequence ID" value="HJF70910.1"/>
    <property type="molecule type" value="Genomic_DNA"/>
</dbReference>
<organism evidence="2 3">
    <name type="scientific">Butyricimonas virosa</name>
    <dbReference type="NCBI Taxonomy" id="544645"/>
    <lineage>
        <taxon>Bacteria</taxon>
        <taxon>Pseudomonadati</taxon>
        <taxon>Bacteroidota</taxon>
        <taxon>Bacteroidia</taxon>
        <taxon>Bacteroidales</taxon>
        <taxon>Odoribacteraceae</taxon>
        <taxon>Butyricimonas</taxon>
    </lineage>
</organism>
<evidence type="ECO:0000313" key="3">
    <source>
        <dbReference type="Proteomes" id="UP000742098"/>
    </source>
</evidence>
<reference evidence="2" key="2">
    <citation type="submission" date="2021-09" db="EMBL/GenBank/DDBJ databases">
        <authorList>
            <person name="Gilroy R."/>
        </authorList>
    </citation>
    <scope>NUCLEOTIDE SEQUENCE</scope>
    <source>
        <strain evidence="2">6966</strain>
    </source>
</reference>
<evidence type="ECO:0000256" key="1">
    <source>
        <dbReference type="SAM" id="MobiDB-lite"/>
    </source>
</evidence>
<feature type="region of interest" description="Disordered" evidence="1">
    <location>
        <begin position="72"/>
        <end position="93"/>
    </location>
</feature>
<name>A0A921KYL0_9BACT</name>
<comment type="caution">
    <text evidence="2">The sequence shown here is derived from an EMBL/GenBank/DDBJ whole genome shotgun (WGS) entry which is preliminary data.</text>
</comment>
<accession>A0A921KYL0</accession>
<evidence type="ECO:0000313" key="2">
    <source>
        <dbReference type="EMBL" id="HJF70910.1"/>
    </source>
</evidence>
<feature type="compositionally biased region" description="Basic and acidic residues" evidence="1">
    <location>
        <begin position="72"/>
        <end position="87"/>
    </location>
</feature>
<dbReference type="AlphaFoldDB" id="A0A921KYL0"/>
<protein>
    <submittedName>
        <fullName evidence="2">Uncharacterized protein</fullName>
    </submittedName>
</protein>
<gene>
    <name evidence="2" type="ORF">K8V05_09175</name>
</gene>
<reference evidence="2" key="1">
    <citation type="journal article" date="2021" name="PeerJ">
        <title>Extensive microbial diversity within the chicken gut microbiome revealed by metagenomics and culture.</title>
        <authorList>
            <person name="Gilroy R."/>
            <person name="Ravi A."/>
            <person name="Getino M."/>
            <person name="Pursley I."/>
            <person name="Horton D.L."/>
            <person name="Alikhan N.F."/>
            <person name="Baker D."/>
            <person name="Gharbi K."/>
            <person name="Hall N."/>
            <person name="Watson M."/>
            <person name="Adriaenssens E.M."/>
            <person name="Foster-Nyarko E."/>
            <person name="Jarju S."/>
            <person name="Secka A."/>
            <person name="Antonio M."/>
            <person name="Oren A."/>
            <person name="Chaudhuri R.R."/>
            <person name="La Ragione R."/>
            <person name="Hildebrand F."/>
            <person name="Pallen M.J."/>
        </authorList>
    </citation>
    <scope>NUCLEOTIDE SEQUENCE</scope>
    <source>
        <strain evidence="2">6966</strain>
    </source>
</reference>